<organism evidence="2">
    <name type="scientific">Bracon brevicornis</name>
    <dbReference type="NCBI Taxonomy" id="1563983"/>
    <lineage>
        <taxon>Eukaryota</taxon>
        <taxon>Metazoa</taxon>
        <taxon>Ecdysozoa</taxon>
        <taxon>Arthropoda</taxon>
        <taxon>Hexapoda</taxon>
        <taxon>Insecta</taxon>
        <taxon>Pterygota</taxon>
        <taxon>Neoptera</taxon>
        <taxon>Endopterygota</taxon>
        <taxon>Hymenoptera</taxon>
        <taxon>Apocrita</taxon>
        <taxon>Ichneumonoidea</taxon>
        <taxon>Braconidae</taxon>
        <taxon>Braconinae</taxon>
        <taxon>Bracon</taxon>
    </lineage>
</organism>
<evidence type="ECO:0008006" key="3">
    <source>
        <dbReference type="Google" id="ProtNLM"/>
    </source>
</evidence>
<reference evidence="2" key="1">
    <citation type="submission" date="2020-07" db="EMBL/GenBank/DDBJ databases">
        <authorList>
            <person name="Ferguson B K."/>
        </authorList>
    </citation>
    <scope>NUCLEOTIDE SEQUENCE</scope>
    <source>
        <strain evidence="2">L06</strain>
    </source>
</reference>
<protein>
    <recommendedName>
        <fullName evidence="3">GCF C-terminal domain-containing protein</fullName>
    </recommendedName>
</protein>
<evidence type="ECO:0000256" key="1">
    <source>
        <dbReference type="SAM" id="MobiDB-lite"/>
    </source>
</evidence>
<name>A0A6V7JFV9_9HYME</name>
<gene>
    <name evidence="2" type="ORF">BBRV_LOCUS50439</name>
</gene>
<dbReference type="AlphaFoldDB" id="A0A6V7JFV9"/>
<accession>A0A6V7JFV9</accession>
<feature type="region of interest" description="Disordered" evidence="1">
    <location>
        <begin position="1"/>
        <end position="24"/>
    </location>
</feature>
<sequence>MAVLSIPEQYDPEPEPSAPPPSQSTVVELQKQLALLRSQCTCTRNHNQYRDPENMAENRLQVESANLQQAINPLIKSIFEWAIDRFCRWAVPKICDYLVEKWNRFF</sequence>
<evidence type="ECO:0000313" key="2">
    <source>
        <dbReference type="EMBL" id="CAD1550443.1"/>
    </source>
</evidence>
<dbReference type="EMBL" id="CADCXW020000016">
    <property type="protein sequence ID" value="CAD1550443.1"/>
    <property type="molecule type" value="Genomic_DNA"/>
</dbReference>
<proteinExistence type="predicted"/>